<protein>
    <submittedName>
        <fullName evidence="2">Uncharacterized protein</fullName>
    </submittedName>
</protein>
<feature type="compositionally biased region" description="Basic and acidic residues" evidence="1">
    <location>
        <begin position="238"/>
        <end position="252"/>
    </location>
</feature>
<proteinExistence type="predicted"/>
<organism evidence="2">
    <name type="scientific">viral metagenome</name>
    <dbReference type="NCBI Taxonomy" id="1070528"/>
    <lineage>
        <taxon>unclassified sequences</taxon>
        <taxon>metagenomes</taxon>
        <taxon>organismal metagenomes</taxon>
    </lineage>
</organism>
<dbReference type="InterPro" id="IPR027417">
    <property type="entry name" value="P-loop_NTPase"/>
</dbReference>
<feature type="compositionally biased region" description="Low complexity" evidence="1">
    <location>
        <begin position="258"/>
        <end position="267"/>
    </location>
</feature>
<name>A0A6C0F8Y3_9ZZZZ</name>
<dbReference type="EMBL" id="MN738789">
    <property type="protein sequence ID" value="QHT37029.1"/>
    <property type="molecule type" value="Genomic_DNA"/>
</dbReference>
<dbReference type="AlphaFoldDB" id="A0A6C0F8Y3"/>
<dbReference type="Gene3D" id="3.40.50.300">
    <property type="entry name" value="P-loop containing nucleotide triphosphate hydrolases"/>
    <property type="match status" value="1"/>
</dbReference>
<evidence type="ECO:0000256" key="1">
    <source>
        <dbReference type="SAM" id="MobiDB-lite"/>
    </source>
</evidence>
<feature type="region of interest" description="Disordered" evidence="1">
    <location>
        <begin position="238"/>
        <end position="267"/>
    </location>
</feature>
<sequence length="267" mass="31846">MNLQLKKFNPKTMPDNCVVVFIGKRRTGKTKLVTDILYHKRQIPVGVVMSGTEDGNGYYKQYVPDLFVYGEYHSEVTEKLITRQRQLCKSNTPNNNVFMLLDDCMYDKKMIREKNIRQIFMNGRHWNIMFMLTMQYCMDLSPDLRANIDYIFILRENILQNREKIYKNFFGIFPTFDMFNQVMNSCTENFECLVLDNTSRSNKIEDVVFWYKARLWNPGSFRIGSPAFWNCHRQKYNPSHDESQYEKDDPNKSHKKNTLNLNVKKLK</sequence>
<evidence type="ECO:0000313" key="2">
    <source>
        <dbReference type="EMBL" id="QHT37029.1"/>
    </source>
</evidence>
<reference evidence="2" key="1">
    <citation type="journal article" date="2020" name="Nature">
        <title>Giant virus diversity and host interactions through global metagenomics.</title>
        <authorList>
            <person name="Schulz F."/>
            <person name="Roux S."/>
            <person name="Paez-Espino D."/>
            <person name="Jungbluth S."/>
            <person name="Walsh D.A."/>
            <person name="Denef V.J."/>
            <person name="McMahon K.D."/>
            <person name="Konstantinidis K.T."/>
            <person name="Eloe-Fadrosh E.A."/>
            <person name="Kyrpides N.C."/>
            <person name="Woyke T."/>
        </authorList>
    </citation>
    <scope>NUCLEOTIDE SEQUENCE</scope>
    <source>
        <strain evidence="2">GVMAG-S-ERX555967-131</strain>
    </source>
</reference>
<accession>A0A6C0F8Y3</accession>